<keyword evidence="1" id="KW-0732">Signal</keyword>
<feature type="chain" id="PRO_5013392034" evidence="1">
    <location>
        <begin position="22"/>
        <end position="253"/>
    </location>
</feature>
<keyword evidence="3" id="KW-1185">Reference proteome</keyword>
<name>A0A1Z5KFD7_FISSO</name>
<evidence type="ECO:0000256" key="1">
    <source>
        <dbReference type="SAM" id="SignalP"/>
    </source>
</evidence>
<accession>A0A1Z5KFD7</accession>
<reference evidence="2 3" key="1">
    <citation type="journal article" date="2015" name="Plant Cell">
        <title>Oil accumulation by the oleaginous diatom Fistulifera solaris as revealed by the genome and transcriptome.</title>
        <authorList>
            <person name="Tanaka T."/>
            <person name="Maeda Y."/>
            <person name="Veluchamy A."/>
            <person name="Tanaka M."/>
            <person name="Abida H."/>
            <person name="Marechal E."/>
            <person name="Bowler C."/>
            <person name="Muto M."/>
            <person name="Sunaga Y."/>
            <person name="Tanaka M."/>
            <person name="Yoshino T."/>
            <person name="Taniguchi T."/>
            <person name="Fukuda Y."/>
            <person name="Nemoto M."/>
            <person name="Matsumoto M."/>
            <person name="Wong P.S."/>
            <person name="Aburatani S."/>
            <person name="Fujibuchi W."/>
        </authorList>
    </citation>
    <scope>NUCLEOTIDE SEQUENCE [LARGE SCALE GENOMIC DNA]</scope>
    <source>
        <strain evidence="2 3">JPCC DA0580</strain>
    </source>
</reference>
<dbReference type="InParanoid" id="A0A1Z5KFD7"/>
<comment type="caution">
    <text evidence="2">The sequence shown here is derived from an EMBL/GenBank/DDBJ whole genome shotgun (WGS) entry which is preliminary data.</text>
</comment>
<sequence length="253" mass="28286">MLTHTSIFLAILATLSEKAAAVCFCPIECFNCRDNGEIIRHPIYKPAPCNDMESAQECEKANWEIKDMQNSLVPLVLLFLDDAVRTENMTMMQAGYARSLVSLALEEDKPEGDCANGLLTDTPIKDTLGKCFSPELLEQCAIVRDRVNSYQDNIPVKLEGFLGNNTMMYNDNMTLYDRSLELNLINGDRVVIHPKMADLIEMVRFRGSIRTARIRCASFDATTIEIEEAGAFGLSTSTAFFLTLLSATSFLWL</sequence>
<dbReference type="Proteomes" id="UP000198406">
    <property type="component" value="Unassembled WGS sequence"/>
</dbReference>
<evidence type="ECO:0000313" key="3">
    <source>
        <dbReference type="Proteomes" id="UP000198406"/>
    </source>
</evidence>
<gene>
    <name evidence="2" type="ORF">FisN_4Hh226</name>
</gene>
<organism evidence="2 3">
    <name type="scientific">Fistulifera solaris</name>
    <name type="common">Oleaginous diatom</name>
    <dbReference type="NCBI Taxonomy" id="1519565"/>
    <lineage>
        <taxon>Eukaryota</taxon>
        <taxon>Sar</taxon>
        <taxon>Stramenopiles</taxon>
        <taxon>Ochrophyta</taxon>
        <taxon>Bacillariophyta</taxon>
        <taxon>Bacillariophyceae</taxon>
        <taxon>Bacillariophycidae</taxon>
        <taxon>Naviculales</taxon>
        <taxon>Naviculaceae</taxon>
        <taxon>Fistulifera</taxon>
    </lineage>
</organism>
<proteinExistence type="predicted"/>
<dbReference type="AlphaFoldDB" id="A0A1Z5KFD7"/>
<evidence type="ECO:0000313" key="2">
    <source>
        <dbReference type="EMBL" id="GAX24668.1"/>
    </source>
</evidence>
<protein>
    <submittedName>
        <fullName evidence="2">Uncharacterized protein</fullName>
    </submittedName>
</protein>
<dbReference type="EMBL" id="BDSP01000213">
    <property type="protein sequence ID" value="GAX24668.1"/>
    <property type="molecule type" value="Genomic_DNA"/>
</dbReference>
<feature type="signal peptide" evidence="1">
    <location>
        <begin position="1"/>
        <end position="21"/>
    </location>
</feature>